<keyword evidence="1 6" id="KW-0489">Methyltransferase</keyword>
<feature type="non-terminal residue" evidence="7">
    <location>
        <position position="1"/>
    </location>
</feature>
<dbReference type="Gene3D" id="2.40.50.1070">
    <property type="match status" value="1"/>
</dbReference>
<feature type="binding site" evidence="6">
    <location>
        <position position="386"/>
    </location>
    <ligand>
        <name>S-adenosyl-L-methionine</name>
        <dbReference type="ChEBI" id="CHEBI:59789"/>
    </ligand>
</feature>
<evidence type="ECO:0000256" key="5">
    <source>
        <dbReference type="ARBA" id="ARBA00047278"/>
    </source>
</evidence>
<dbReference type="PROSITE" id="PS51687">
    <property type="entry name" value="SAM_MT_RNA_M5U"/>
    <property type="match status" value="1"/>
</dbReference>
<comment type="caution">
    <text evidence="7">The sequence shown here is derived from an EMBL/GenBank/DDBJ whole genome shotgun (WGS) entry which is preliminary data.</text>
</comment>
<dbReference type="Gene3D" id="3.40.50.150">
    <property type="entry name" value="Vaccinia Virus protein VP39"/>
    <property type="match status" value="1"/>
</dbReference>
<dbReference type="GO" id="GO:0003723">
    <property type="term" value="F:RNA binding"/>
    <property type="evidence" value="ECO:0007669"/>
    <property type="project" value="TreeGrafter"/>
</dbReference>
<accession>A0AAD8ED12</accession>
<dbReference type="EMBL" id="JASPKZ010007247">
    <property type="protein sequence ID" value="KAJ9585823.1"/>
    <property type="molecule type" value="Genomic_DNA"/>
</dbReference>
<dbReference type="AlphaFoldDB" id="A0AAD8ED12"/>
<dbReference type="PANTHER" id="PTHR45904">
    <property type="entry name" value="TRNA (URACIL-5-)-METHYLTRANSFERASE"/>
    <property type="match status" value="1"/>
</dbReference>
<evidence type="ECO:0000256" key="6">
    <source>
        <dbReference type="PROSITE-ProRule" id="PRU01024"/>
    </source>
</evidence>
<organism evidence="7 8">
    <name type="scientific">Diploptera punctata</name>
    <name type="common">Pacific beetle cockroach</name>
    <dbReference type="NCBI Taxonomy" id="6984"/>
    <lineage>
        <taxon>Eukaryota</taxon>
        <taxon>Metazoa</taxon>
        <taxon>Ecdysozoa</taxon>
        <taxon>Arthropoda</taxon>
        <taxon>Hexapoda</taxon>
        <taxon>Insecta</taxon>
        <taxon>Pterygota</taxon>
        <taxon>Neoptera</taxon>
        <taxon>Polyneoptera</taxon>
        <taxon>Dictyoptera</taxon>
        <taxon>Blattodea</taxon>
        <taxon>Blaberoidea</taxon>
        <taxon>Blaberidae</taxon>
        <taxon>Diplopterinae</taxon>
        <taxon>Diploptera</taxon>
    </lineage>
</organism>
<evidence type="ECO:0000256" key="3">
    <source>
        <dbReference type="ARBA" id="ARBA00022691"/>
    </source>
</evidence>
<comment type="catalytic activity">
    <reaction evidence="5">
        <text>uridine(54) in tRNA + S-adenosyl-L-methionine = 5-methyluridine(54) in tRNA + S-adenosyl-L-homocysteine + H(+)</text>
        <dbReference type="Rhea" id="RHEA:42712"/>
        <dbReference type="Rhea" id="RHEA-COMP:10167"/>
        <dbReference type="Rhea" id="RHEA-COMP:10193"/>
        <dbReference type="ChEBI" id="CHEBI:15378"/>
        <dbReference type="ChEBI" id="CHEBI:57856"/>
        <dbReference type="ChEBI" id="CHEBI:59789"/>
        <dbReference type="ChEBI" id="CHEBI:65315"/>
        <dbReference type="ChEBI" id="CHEBI:74447"/>
        <dbReference type="EC" id="2.1.1.35"/>
    </reaction>
    <physiologicalReaction direction="left-to-right" evidence="5">
        <dbReference type="Rhea" id="RHEA:42713"/>
    </physiologicalReaction>
</comment>
<comment type="caution">
    <text evidence="6">Lacks conserved residue(s) required for the propagation of feature annotation.</text>
</comment>
<evidence type="ECO:0000313" key="7">
    <source>
        <dbReference type="EMBL" id="KAJ9585823.1"/>
    </source>
</evidence>
<keyword evidence="8" id="KW-1185">Reference proteome</keyword>
<feature type="binding site" evidence="6">
    <location>
        <position position="286"/>
    </location>
    <ligand>
        <name>S-adenosyl-L-methionine</name>
        <dbReference type="ChEBI" id="CHEBI:59789"/>
    </ligand>
</feature>
<dbReference type="GO" id="GO:0030697">
    <property type="term" value="F:tRNA (uracil(54)-C5)-methyltransferase activity, S-adenosyl methionine-dependent"/>
    <property type="evidence" value="ECO:0007669"/>
    <property type="project" value="UniProtKB-EC"/>
</dbReference>
<gene>
    <name evidence="7" type="ORF">L9F63_020525</name>
</gene>
<keyword evidence="3 6" id="KW-0949">S-adenosyl-L-methionine</keyword>
<feature type="binding site" evidence="6">
    <location>
        <position position="336"/>
    </location>
    <ligand>
        <name>S-adenosyl-L-methionine</name>
        <dbReference type="ChEBI" id="CHEBI:59789"/>
    </ligand>
</feature>
<dbReference type="GO" id="GO:0032259">
    <property type="term" value="P:methylation"/>
    <property type="evidence" value="ECO:0007669"/>
    <property type="project" value="UniProtKB-KW"/>
</dbReference>
<dbReference type="InterPro" id="IPR010280">
    <property type="entry name" value="U5_MeTrfase_fam"/>
</dbReference>
<reference evidence="7" key="1">
    <citation type="journal article" date="2023" name="IScience">
        <title>Live-bearing cockroach genome reveals convergent evolutionary mechanisms linked to viviparity in insects and beyond.</title>
        <authorList>
            <person name="Fouks B."/>
            <person name="Harrison M.C."/>
            <person name="Mikhailova A.A."/>
            <person name="Marchal E."/>
            <person name="English S."/>
            <person name="Carruthers M."/>
            <person name="Jennings E.C."/>
            <person name="Chiamaka E.L."/>
            <person name="Frigard R.A."/>
            <person name="Pippel M."/>
            <person name="Attardo G.M."/>
            <person name="Benoit J.B."/>
            <person name="Bornberg-Bauer E."/>
            <person name="Tobe S.S."/>
        </authorList>
    </citation>
    <scope>NUCLEOTIDE SEQUENCE</scope>
    <source>
        <strain evidence="7">Stay&amp;Tobe</strain>
    </source>
</reference>
<evidence type="ECO:0000256" key="2">
    <source>
        <dbReference type="ARBA" id="ARBA00022679"/>
    </source>
</evidence>
<dbReference type="PANTHER" id="PTHR45904:SF1">
    <property type="entry name" value="TRNA (URACIL-5-)-METHYLTRANSFERASE HOMOLOG B"/>
    <property type="match status" value="1"/>
</dbReference>
<evidence type="ECO:0000313" key="8">
    <source>
        <dbReference type="Proteomes" id="UP001233999"/>
    </source>
</evidence>
<proteinExistence type="inferred from homology"/>
<dbReference type="InterPro" id="IPR045850">
    <property type="entry name" value="TRM2_met"/>
</dbReference>
<comment type="similarity">
    <text evidence="6">Belongs to the class I-like SAM-binding methyltransferase superfamily. RNA M5U methyltransferase family.</text>
</comment>
<sequence>MLTVLCRKYSRIISFYESNYSQIPLRCYSEVAVHELTSKVTPHVTPDTQHECIARVITPLWQLPYPEQLKLKWNWAHNVLKIVRSKFMKEKIRGKGRIANCKVHRVEPSPVTEAYRNKDEFNIRTGIDGNPKTVGFFVGSPVEGSVVCVRGTHLVNMRQSHKQAAQAYEDYVRTSPLQACHDFWDGGHWRSLVVRSNEEGKLMAIAVFHPQDMLPERVDEEAEKLREYFLNGPGSECNLTSLYFQSCQHTRCTADQAPFKLLLGEAHVIEKLGDYKFQISPDSFFQVNTAAASVLYNTALNLANLSPMTTLLDVCSGTGTISILASNHVRGAVGVESVYSAVTDARQNALLNCINNVEFIPGLAEKKIPKIIEELGMASDIIAIVNPGRSGT</sequence>
<reference evidence="7" key="2">
    <citation type="submission" date="2023-05" db="EMBL/GenBank/DDBJ databases">
        <authorList>
            <person name="Fouks B."/>
        </authorList>
    </citation>
    <scope>NUCLEOTIDE SEQUENCE</scope>
    <source>
        <strain evidence="7">Stay&amp;Tobe</strain>
        <tissue evidence="7">Testes</tissue>
    </source>
</reference>
<evidence type="ECO:0000256" key="4">
    <source>
        <dbReference type="ARBA" id="ARBA00033763"/>
    </source>
</evidence>
<evidence type="ECO:0000256" key="1">
    <source>
        <dbReference type="ARBA" id="ARBA00022603"/>
    </source>
</evidence>
<keyword evidence="2 6" id="KW-0808">Transferase</keyword>
<dbReference type="SUPFAM" id="SSF53335">
    <property type="entry name" value="S-adenosyl-L-methionine-dependent methyltransferases"/>
    <property type="match status" value="1"/>
</dbReference>
<protein>
    <recommendedName>
        <fullName evidence="4">tRNA (uracil(54)-C(5))-methyltransferase</fullName>
        <ecNumber evidence="4">2.1.1.35</ecNumber>
    </recommendedName>
</protein>
<dbReference type="EC" id="2.1.1.35" evidence="4"/>
<dbReference type="Proteomes" id="UP001233999">
    <property type="component" value="Unassembled WGS sequence"/>
</dbReference>
<dbReference type="InterPro" id="IPR029063">
    <property type="entry name" value="SAM-dependent_MTases_sf"/>
</dbReference>
<dbReference type="GO" id="GO:0006396">
    <property type="term" value="P:RNA processing"/>
    <property type="evidence" value="ECO:0007669"/>
    <property type="project" value="InterPro"/>
</dbReference>
<name>A0AAD8ED12_DIPPU</name>
<dbReference type="CDD" id="cd02440">
    <property type="entry name" value="AdoMet_MTases"/>
    <property type="match status" value="1"/>
</dbReference>